<reference evidence="4" key="2">
    <citation type="submission" date="2025-09" db="UniProtKB">
        <authorList>
            <consortium name="Ensembl"/>
        </authorList>
    </citation>
    <scope>IDENTIFICATION</scope>
</reference>
<feature type="repeat" description="WD" evidence="3">
    <location>
        <begin position="218"/>
        <end position="253"/>
    </location>
</feature>
<dbReference type="Gene3D" id="2.130.10.10">
    <property type="entry name" value="YVTN repeat-like/Quinoprotein amine dehydrogenase"/>
    <property type="match status" value="2"/>
</dbReference>
<dbReference type="SUPFAM" id="SSF50978">
    <property type="entry name" value="WD40 repeat-like"/>
    <property type="match status" value="1"/>
</dbReference>
<dbReference type="InterPro" id="IPR020472">
    <property type="entry name" value="WD40_PAC1"/>
</dbReference>
<evidence type="ECO:0000313" key="5">
    <source>
        <dbReference type="Proteomes" id="UP000694523"/>
    </source>
</evidence>
<dbReference type="InterPro" id="IPR036322">
    <property type="entry name" value="WD40_repeat_dom_sf"/>
</dbReference>
<dbReference type="InterPro" id="IPR001680">
    <property type="entry name" value="WD40_rpt"/>
</dbReference>
<keyword evidence="2" id="KW-0677">Repeat</keyword>
<dbReference type="PROSITE" id="PS50294">
    <property type="entry name" value="WD_REPEATS_REGION"/>
    <property type="match status" value="2"/>
</dbReference>
<evidence type="ECO:0000256" key="3">
    <source>
        <dbReference type="PROSITE-ProRule" id="PRU00221"/>
    </source>
</evidence>
<dbReference type="InterPro" id="IPR015943">
    <property type="entry name" value="WD40/YVTN_repeat-like_dom_sf"/>
</dbReference>
<feature type="repeat" description="WD" evidence="3">
    <location>
        <begin position="47"/>
        <end position="88"/>
    </location>
</feature>
<dbReference type="Ensembl" id="ENSNMLT00000035287.1">
    <property type="protein sequence ID" value="ENSNMLP00000031657.1"/>
    <property type="gene ID" value="ENSNMLG00000019867.1"/>
</dbReference>
<dbReference type="InterPro" id="IPR019775">
    <property type="entry name" value="WD40_repeat_CS"/>
</dbReference>
<dbReference type="CDD" id="cd00200">
    <property type="entry name" value="WD40"/>
    <property type="match status" value="1"/>
</dbReference>
<keyword evidence="1 3" id="KW-0853">WD repeat</keyword>
<dbReference type="GO" id="GO:1990716">
    <property type="term" value="C:axonemal central apparatus"/>
    <property type="evidence" value="ECO:0007669"/>
    <property type="project" value="TreeGrafter"/>
</dbReference>
<name>A0A8C6U9P1_9GOBI</name>
<keyword evidence="5" id="KW-1185">Reference proteome</keyword>
<dbReference type="Pfam" id="PF00400">
    <property type="entry name" value="WD40"/>
    <property type="match status" value="4"/>
</dbReference>
<evidence type="ECO:0000256" key="2">
    <source>
        <dbReference type="ARBA" id="ARBA00022737"/>
    </source>
</evidence>
<dbReference type="AlphaFoldDB" id="A0A8C6U9P1"/>
<dbReference type="SMART" id="SM00320">
    <property type="entry name" value="WD40"/>
    <property type="match status" value="5"/>
</dbReference>
<dbReference type="Proteomes" id="UP000694523">
    <property type="component" value="Unplaced"/>
</dbReference>
<evidence type="ECO:0000313" key="4">
    <source>
        <dbReference type="Ensembl" id="ENSNMLP00000031657.1"/>
    </source>
</evidence>
<reference evidence="4" key="1">
    <citation type="submission" date="2025-08" db="UniProtKB">
        <authorList>
            <consortium name="Ensembl"/>
        </authorList>
    </citation>
    <scope>IDENTIFICATION</scope>
</reference>
<protein>
    <submittedName>
        <fullName evidence="4">Uncharacterized protein</fullName>
    </submittedName>
</protein>
<dbReference type="PROSITE" id="PS00678">
    <property type="entry name" value="WD_REPEATS_1"/>
    <property type="match status" value="1"/>
</dbReference>
<dbReference type="PROSITE" id="PS50082">
    <property type="entry name" value="WD_REPEATS_2"/>
    <property type="match status" value="2"/>
</dbReference>
<dbReference type="GO" id="GO:0035082">
    <property type="term" value="P:axoneme assembly"/>
    <property type="evidence" value="ECO:0007669"/>
    <property type="project" value="TreeGrafter"/>
</dbReference>
<dbReference type="PANTHER" id="PTHR14604">
    <property type="entry name" value="WD40 REPEAT PF20"/>
    <property type="match status" value="1"/>
</dbReference>
<sequence>NWQGHLSGNIEVHPIKHLFTTSSDDGSWRLWALPTSSEPAAALLLSGEGHSDWLTSCSFSPDGDKLATTSGDSTVRVWDLSRGLCLLSLRGHLRATWVHFLPSCDHLLLSSGRDHMLLLWDERASTWASEIRGHAHPVEHCTSDTTGRVAASCDAGGDVKLWDMRSLRSALYSAPTSPSGANQVSLCPAGTGSEEVAVAGGDGLVRLLRPSSGHVTEVGGHQGAACTVCFDHQGETLLSAGADGIVQVWRRSQ</sequence>
<organism evidence="4 5">
    <name type="scientific">Neogobius melanostomus</name>
    <name type="common">round goby</name>
    <dbReference type="NCBI Taxonomy" id="47308"/>
    <lineage>
        <taxon>Eukaryota</taxon>
        <taxon>Metazoa</taxon>
        <taxon>Chordata</taxon>
        <taxon>Craniata</taxon>
        <taxon>Vertebrata</taxon>
        <taxon>Euteleostomi</taxon>
        <taxon>Actinopterygii</taxon>
        <taxon>Neopterygii</taxon>
        <taxon>Teleostei</taxon>
        <taxon>Neoteleostei</taxon>
        <taxon>Acanthomorphata</taxon>
        <taxon>Gobiaria</taxon>
        <taxon>Gobiiformes</taxon>
        <taxon>Gobioidei</taxon>
        <taxon>Gobiidae</taxon>
        <taxon>Benthophilinae</taxon>
        <taxon>Neogobiini</taxon>
        <taxon>Neogobius</taxon>
    </lineage>
</organism>
<dbReference type="PANTHER" id="PTHR14604:SF3">
    <property type="entry name" value="SPERM-ASSOCIATED ANTIGEN 16 PROTEIN"/>
    <property type="match status" value="1"/>
</dbReference>
<accession>A0A8C6U9P1</accession>
<evidence type="ECO:0000256" key="1">
    <source>
        <dbReference type="ARBA" id="ARBA00022574"/>
    </source>
</evidence>
<dbReference type="PRINTS" id="PR00320">
    <property type="entry name" value="GPROTEINBRPT"/>
</dbReference>
<proteinExistence type="predicted"/>
<dbReference type="InterPro" id="IPR050995">
    <property type="entry name" value="WD-F-box_domain-protein"/>
</dbReference>